<feature type="region of interest" description="Disordered" evidence="1">
    <location>
        <begin position="28"/>
        <end position="90"/>
    </location>
</feature>
<keyword evidence="2" id="KW-1185">Reference proteome</keyword>
<accession>A0A1I7V4T1</accession>
<organism evidence="2 3">
    <name type="scientific">Caenorhabditis tropicalis</name>
    <dbReference type="NCBI Taxonomy" id="1561998"/>
    <lineage>
        <taxon>Eukaryota</taxon>
        <taxon>Metazoa</taxon>
        <taxon>Ecdysozoa</taxon>
        <taxon>Nematoda</taxon>
        <taxon>Chromadorea</taxon>
        <taxon>Rhabditida</taxon>
        <taxon>Rhabditina</taxon>
        <taxon>Rhabditomorpha</taxon>
        <taxon>Rhabditoidea</taxon>
        <taxon>Rhabditidae</taxon>
        <taxon>Peloderinae</taxon>
        <taxon>Caenorhabditis</taxon>
    </lineage>
</organism>
<dbReference type="WBParaSite" id="Csp11.Scaffold75.g461.t1">
    <property type="protein sequence ID" value="Csp11.Scaffold75.g461.t1"/>
    <property type="gene ID" value="Csp11.Scaffold75.g461"/>
</dbReference>
<feature type="compositionally biased region" description="Polar residues" evidence="1">
    <location>
        <begin position="136"/>
        <end position="145"/>
    </location>
</feature>
<dbReference type="PANTHER" id="PTHR37440">
    <property type="entry name" value="PROTEIN CBG17852-RELATED"/>
    <property type="match status" value="1"/>
</dbReference>
<protein>
    <submittedName>
        <fullName evidence="3">Uncharacterized protein</fullName>
    </submittedName>
</protein>
<dbReference type="AlphaFoldDB" id="A0A1I7V4T1"/>
<dbReference type="Proteomes" id="UP000095282">
    <property type="component" value="Unplaced"/>
</dbReference>
<feature type="compositionally biased region" description="Acidic residues" evidence="1">
    <location>
        <begin position="118"/>
        <end position="129"/>
    </location>
</feature>
<proteinExistence type="predicted"/>
<evidence type="ECO:0000313" key="2">
    <source>
        <dbReference type="Proteomes" id="UP000095282"/>
    </source>
</evidence>
<dbReference type="PANTHER" id="PTHR37440:SF3">
    <property type="entry name" value="ASHWIN"/>
    <property type="match status" value="1"/>
</dbReference>
<evidence type="ECO:0000256" key="1">
    <source>
        <dbReference type="SAM" id="MobiDB-lite"/>
    </source>
</evidence>
<name>A0A1I7V4T1_9PELO</name>
<reference evidence="3" key="1">
    <citation type="submission" date="2016-11" db="UniProtKB">
        <authorList>
            <consortium name="WormBaseParasite"/>
        </authorList>
    </citation>
    <scope>IDENTIFICATION</scope>
</reference>
<evidence type="ECO:0000313" key="3">
    <source>
        <dbReference type="WBParaSite" id="Csp11.Scaffold75.g461.t1"/>
    </source>
</evidence>
<sequence length="145" mass="15877">MKIPMAIAELVSEFSGLNRTPAFKPVINGPEVSSGASSQQQKYNGSNRRQSVVITVGADKLPTIPSAPSSIRKSSRTSDEVKYRKNRRQSAPCISTVGSTTCLKEKMSRLRSANSSGDEQEEDIPEEAEDFHVQGRKQSVSYRVS</sequence>
<feature type="region of interest" description="Disordered" evidence="1">
    <location>
        <begin position="108"/>
        <end position="145"/>
    </location>
</feature>
<feature type="compositionally biased region" description="Polar residues" evidence="1">
    <location>
        <begin position="34"/>
        <end position="53"/>
    </location>
</feature>